<reference evidence="9 10" key="1">
    <citation type="journal article" date="2012" name="BMC Genomics">
        <title>Genomic sequence analysis and characterization of Sneathia amnii sp. nov.</title>
        <authorList>
            <consortium name="Vaginal Microbiome Consortium (additional members)"/>
            <person name="Harwich M.D.Jr."/>
            <person name="Serrano M.G."/>
            <person name="Fettweis J.M."/>
            <person name="Alves J.M."/>
            <person name="Reimers M.A."/>
            <person name="Buck G.A."/>
            <person name="Jefferson K.K."/>
        </authorList>
    </citation>
    <scope>NUCLEOTIDE SEQUENCE [LARGE SCALE GENOMIC DNA]</scope>
    <source>
        <strain evidence="9 10">SN35</strain>
    </source>
</reference>
<comment type="similarity">
    <text evidence="2">Belongs to the cation diffusion facilitator (CDF) transporter (TC 2.A.4) family.</text>
</comment>
<dbReference type="Gene3D" id="3.30.70.1350">
    <property type="entry name" value="Cation efflux protein, cytoplasmic domain"/>
    <property type="match status" value="1"/>
</dbReference>
<organism evidence="9 10">
    <name type="scientific">Sneathia vaginalis</name>
    <dbReference type="NCBI Taxonomy" id="187101"/>
    <lineage>
        <taxon>Bacteria</taxon>
        <taxon>Fusobacteriati</taxon>
        <taxon>Fusobacteriota</taxon>
        <taxon>Fusobacteriia</taxon>
        <taxon>Fusobacteriales</taxon>
        <taxon>Leptotrichiaceae</taxon>
        <taxon>Sneathia</taxon>
    </lineage>
</organism>
<feature type="domain" description="N-acetyltransferase" evidence="8">
    <location>
        <begin position="1"/>
        <end position="98"/>
    </location>
</feature>
<feature type="transmembrane region" description="Helical" evidence="7">
    <location>
        <begin position="274"/>
        <end position="293"/>
    </location>
</feature>
<feature type="transmembrane region" description="Helical" evidence="7">
    <location>
        <begin position="248"/>
        <end position="267"/>
    </location>
</feature>
<dbReference type="KEGG" id="sns:VC03_04510"/>
<keyword evidence="5 7" id="KW-1133">Transmembrane helix</keyword>
<dbReference type="InterPro" id="IPR000182">
    <property type="entry name" value="GNAT_dom"/>
</dbReference>
<dbReference type="RefSeq" id="WP_046328858.1">
    <property type="nucleotide sequence ID" value="NZ_CP011280.1"/>
</dbReference>
<feature type="transmembrane region" description="Helical" evidence="7">
    <location>
        <begin position="103"/>
        <end position="124"/>
    </location>
</feature>
<dbReference type="GO" id="GO:0008324">
    <property type="term" value="F:monoatomic cation transmembrane transporter activity"/>
    <property type="evidence" value="ECO:0007669"/>
    <property type="project" value="InterPro"/>
</dbReference>
<evidence type="ECO:0000256" key="5">
    <source>
        <dbReference type="ARBA" id="ARBA00022989"/>
    </source>
</evidence>
<name>A0A0E3UUX2_9FUSO</name>
<evidence type="ECO:0000313" key="9">
    <source>
        <dbReference type="EMBL" id="AKC95753.1"/>
    </source>
</evidence>
<dbReference type="InterPro" id="IPR036837">
    <property type="entry name" value="Cation_efflux_CTD_sf"/>
</dbReference>
<dbReference type="InterPro" id="IPR058533">
    <property type="entry name" value="Cation_efflux_TM"/>
</dbReference>
<dbReference type="InterPro" id="IPR027469">
    <property type="entry name" value="Cation_efflux_TMD_sf"/>
</dbReference>
<dbReference type="PATRIC" id="fig|1069640.6.peg.891"/>
<dbReference type="Proteomes" id="UP000033103">
    <property type="component" value="Chromosome"/>
</dbReference>
<feature type="transmembrane region" description="Helical" evidence="7">
    <location>
        <begin position="209"/>
        <end position="228"/>
    </location>
</feature>
<evidence type="ECO:0000256" key="4">
    <source>
        <dbReference type="ARBA" id="ARBA00022692"/>
    </source>
</evidence>
<evidence type="ECO:0000256" key="3">
    <source>
        <dbReference type="ARBA" id="ARBA00022448"/>
    </source>
</evidence>
<accession>A0A0E3UUX2</accession>
<dbReference type="AlphaFoldDB" id="A0A0E3UUX2"/>
<dbReference type="STRING" id="187101.VC03_04510"/>
<dbReference type="NCBIfam" id="TIGR01297">
    <property type="entry name" value="CDF"/>
    <property type="match status" value="1"/>
</dbReference>
<dbReference type="Pfam" id="PF16916">
    <property type="entry name" value="ZT_dimer"/>
    <property type="match status" value="1"/>
</dbReference>
<sequence>MNFFNENDTIYLLENNEKICYAKLDKNNIASFYVKPNMRYISYGKSLLLHCVEVVKLRGYSELYVDTNDIGFSNLLEKEGFILENGRYVYKDLDKTLNKQKSVFNVSLFSFLLNLFLSIAKLFVGITFNISCIIADGINSSSDCITNFLVVVGSKISNSEENEKYPFGYGKIESIFSLLIGFIMVVSSVVAIIDSIDNINKKIYYDNRYIVYFFTVLFIFLKVIQYLYVRYTAIKYDNLLLKTLIKDYLSDILLSTFVLIGTILSISISKNIDIVLSTLINLYIVYQGAVIVVQNTKSLLDAQNRGLLDKVKSILYQDSNIHYIHDIYMLSSNHNIYIYADVRVDGNLTVTVSHELVEKISLKVRKEIPKIKRVTLHVEPIY</sequence>
<evidence type="ECO:0000259" key="8">
    <source>
        <dbReference type="PROSITE" id="PS51186"/>
    </source>
</evidence>
<dbReference type="SUPFAM" id="SSF160240">
    <property type="entry name" value="Cation efflux protein cytoplasmic domain-like"/>
    <property type="match status" value="1"/>
</dbReference>
<evidence type="ECO:0000256" key="6">
    <source>
        <dbReference type="ARBA" id="ARBA00023136"/>
    </source>
</evidence>
<dbReference type="InterPro" id="IPR016181">
    <property type="entry name" value="Acyl_CoA_acyltransferase"/>
</dbReference>
<dbReference type="Gene3D" id="1.20.1510.10">
    <property type="entry name" value="Cation efflux protein transmembrane domain"/>
    <property type="match status" value="1"/>
</dbReference>
<dbReference type="InterPro" id="IPR027470">
    <property type="entry name" value="Cation_efflux_CTD"/>
</dbReference>
<keyword evidence="4 7" id="KW-0812">Transmembrane</keyword>
<dbReference type="GO" id="GO:0016747">
    <property type="term" value="F:acyltransferase activity, transferring groups other than amino-acyl groups"/>
    <property type="evidence" value="ECO:0007669"/>
    <property type="project" value="InterPro"/>
</dbReference>
<gene>
    <name evidence="9" type="ORF">VC03_04510</name>
</gene>
<dbReference type="SUPFAM" id="SSF161111">
    <property type="entry name" value="Cation efflux protein transmembrane domain-like"/>
    <property type="match status" value="1"/>
</dbReference>
<keyword evidence="10" id="KW-1185">Reference proteome</keyword>
<dbReference type="PANTHER" id="PTHR43840:SF15">
    <property type="entry name" value="MITOCHONDRIAL METAL TRANSPORTER 1-RELATED"/>
    <property type="match status" value="1"/>
</dbReference>
<dbReference type="PANTHER" id="PTHR43840">
    <property type="entry name" value="MITOCHONDRIAL METAL TRANSPORTER 1-RELATED"/>
    <property type="match status" value="1"/>
</dbReference>
<dbReference type="SUPFAM" id="SSF55729">
    <property type="entry name" value="Acyl-CoA N-acyltransferases (Nat)"/>
    <property type="match status" value="1"/>
</dbReference>
<evidence type="ECO:0000256" key="1">
    <source>
        <dbReference type="ARBA" id="ARBA00004141"/>
    </source>
</evidence>
<dbReference type="InterPro" id="IPR002524">
    <property type="entry name" value="Cation_efflux"/>
</dbReference>
<protein>
    <recommendedName>
        <fullName evidence="8">N-acetyltransferase domain-containing protein</fullName>
    </recommendedName>
</protein>
<evidence type="ECO:0000256" key="2">
    <source>
        <dbReference type="ARBA" id="ARBA00008114"/>
    </source>
</evidence>
<dbReference type="InterPro" id="IPR050291">
    <property type="entry name" value="CDF_Transporter"/>
</dbReference>
<dbReference type="Pfam" id="PF01545">
    <property type="entry name" value="Cation_efflux"/>
    <property type="match status" value="1"/>
</dbReference>
<dbReference type="GO" id="GO:0016020">
    <property type="term" value="C:membrane"/>
    <property type="evidence" value="ECO:0007669"/>
    <property type="project" value="UniProtKB-SubCell"/>
</dbReference>
<evidence type="ECO:0000256" key="7">
    <source>
        <dbReference type="SAM" id="Phobius"/>
    </source>
</evidence>
<proteinExistence type="inferred from homology"/>
<dbReference type="OrthoDB" id="9806522at2"/>
<dbReference type="HOGENOM" id="CLU_013430_3_5_0"/>
<keyword evidence="3" id="KW-0813">Transport</keyword>
<dbReference type="PROSITE" id="PS51186">
    <property type="entry name" value="GNAT"/>
    <property type="match status" value="1"/>
</dbReference>
<feature type="transmembrane region" description="Helical" evidence="7">
    <location>
        <begin position="175"/>
        <end position="197"/>
    </location>
</feature>
<dbReference type="Gene3D" id="3.40.630.30">
    <property type="match status" value="1"/>
</dbReference>
<dbReference type="EMBL" id="CP011280">
    <property type="protein sequence ID" value="AKC95753.1"/>
    <property type="molecule type" value="Genomic_DNA"/>
</dbReference>
<evidence type="ECO:0000313" key="10">
    <source>
        <dbReference type="Proteomes" id="UP000033103"/>
    </source>
</evidence>
<comment type="subcellular location">
    <subcellularLocation>
        <location evidence="1">Membrane</location>
        <topology evidence="1">Multi-pass membrane protein</topology>
    </subcellularLocation>
</comment>
<keyword evidence="6 7" id="KW-0472">Membrane</keyword>